<keyword evidence="2" id="KW-1185">Reference proteome</keyword>
<dbReference type="InterPro" id="IPR026341">
    <property type="entry name" value="T9SS_type_B"/>
</dbReference>
<sequence>MRNSWKRNITSNRIKFFCVACVVFLNIARSYSQLSDFTLNVIPTNETCTGNGSLTFNVEGGTPGATFLFNVVLLPDGDNLVTSSTVLEGLSAGTYQVTALQTLGAFSNSVQQTVTIEQEIVNLTYSIYTVTQNCDTGGQVVINVLTGTAASYEIFSGPVTMPLQESNVFTNLPEGFYYFRVYDECGEAIVQNFTVEYDIDSPTVSQPIFSQVNTGDCNTFTITNTITYPETTTINYPLTIEYIIHPADGGDDIISTQTFYSGAPSFLEFSHEFPFDGATYTYDIVVTNGCGMQYGNSGMIVNPVPSLTISDNPLPCGEYYITLNVSNFMPPYTVEFLDQPVGFSPVAYNGNHPGPFTNPLVNYGGLGAPLPEGVYEVQITDACGRTASDDIEIIYDLLPPTVESRNNGCFSNSGRITVSFPDREVVSATITEAPAAYTESPDITLPQNVSSFINSSGKLVLINMPVGDYVIDITDSCGGHYTVEVTVPPFEELEFEADPQPDCSPQTGGVIARSRNGKLVTMFVIAAPLAYPEALPHDVSDKIAANGKLYMTNLPLGNYTLQGVDVCGIQKQVSFTLVNENIAIDDLYVFEAHCNSFDILLDDNTVSDMATPVYWLQVENPSSPGEWMHPETGIVYTEGDIPNSDNSYQLQNNHNNINLVFYGHLRIVRSFTTVGDGVAEKNCIEILGEFDYYDGVVVENIYDLSCVADGGDISVYIEAGGLAPIQYRIISKNGQDFLVENGTNNVFEGLEPGVYVFQVEDSCGNKVNRIQNISQLPDLTSANQPDDMLLCIERGQPDQQEFDLTQQNSTILGLLAPDIYTVTYYDNIDDAESGSNPLPYNYTNNTNPQTIYARVEHNYIGICHSITQFDIQVSEYPDVETNSQVTICDNQGEVVLIADAGFDSYLWSTGQTSRSITVTEPGIYTVNVSNIYGSNTCDVLVSIEVAASDEPEITDITITDWTENDNSITVSASGADGYLYSLDGIVWQESPTFDNLEPDIYTVYVRDTYGCGIVTQEVALLNYPKFFTPNGDGHHETWRIPNSWIETGLMTYIFDRYGKLITSFDTQSIGWDGTYNGKKLPSTDYWFVVKREDGRVYKGHFAMIR</sequence>
<evidence type="ECO:0000313" key="2">
    <source>
        <dbReference type="Proteomes" id="UP001629156"/>
    </source>
</evidence>
<dbReference type="Proteomes" id="UP001629156">
    <property type="component" value="Unassembled WGS sequence"/>
</dbReference>
<dbReference type="RefSeq" id="WP_408085593.1">
    <property type="nucleotide sequence ID" value="NZ_JBELPZ010000014.1"/>
</dbReference>
<gene>
    <name evidence="1" type="ORF">ABS766_12870</name>
</gene>
<dbReference type="NCBIfam" id="TIGR04131">
    <property type="entry name" value="Bac_Flav_CTERM"/>
    <property type="match status" value="1"/>
</dbReference>
<organism evidence="1 2">
    <name type="scientific">Flavobacterium rhizosphaerae</name>
    <dbReference type="NCBI Taxonomy" id="3163298"/>
    <lineage>
        <taxon>Bacteria</taxon>
        <taxon>Pseudomonadati</taxon>
        <taxon>Bacteroidota</taxon>
        <taxon>Flavobacteriia</taxon>
        <taxon>Flavobacteriales</taxon>
        <taxon>Flavobacteriaceae</taxon>
        <taxon>Flavobacterium</taxon>
    </lineage>
</organism>
<accession>A0ABW8YYZ0</accession>
<proteinExistence type="predicted"/>
<comment type="caution">
    <text evidence="1">The sequence shown here is derived from an EMBL/GenBank/DDBJ whole genome shotgun (WGS) entry which is preliminary data.</text>
</comment>
<protein>
    <submittedName>
        <fullName evidence="1">T9SS type B sorting domain-containing protein</fullName>
    </submittedName>
</protein>
<dbReference type="Pfam" id="PF13585">
    <property type="entry name" value="CHU_C"/>
    <property type="match status" value="1"/>
</dbReference>
<dbReference type="EMBL" id="JBELPZ010000014">
    <property type="protein sequence ID" value="MFL9845314.1"/>
    <property type="molecule type" value="Genomic_DNA"/>
</dbReference>
<name>A0ABW8YYZ0_9FLAO</name>
<evidence type="ECO:0000313" key="1">
    <source>
        <dbReference type="EMBL" id="MFL9845314.1"/>
    </source>
</evidence>
<reference evidence="1 2" key="1">
    <citation type="submission" date="2024-06" db="EMBL/GenBank/DDBJ databases">
        <authorList>
            <person name="Kaempfer P."/>
            <person name="Viver T."/>
        </authorList>
    </citation>
    <scope>NUCLEOTIDE SEQUENCE [LARGE SCALE GENOMIC DNA]</scope>
    <source>
        <strain evidence="1 2">ST-119</strain>
    </source>
</reference>